<sequence>MDNPQLTHPQASRAKKFSWVKKLMNNTNINNNKVSTNNSSVSPITSTTTPALKVSKSSTPISKNLHFGDINSLDNDQMSFISTTPSNYSSTLRNNEIQQRLFYTRNHLIEDSRDLHSNDLETNSSIKSLYSANFPASIYSNNTTKSKYSKNYLQSQNMVSINSQLYSHMSNNQSSSINTYNASMINNVDVTSTISDSFMDDNISTKPILSISSDEEDNNDDMNDDISNIPDEIKSIKFQYDDYALPNDEKYDNDNEIVDDDISFDMRSRYPPSHGSTAITSMSIISPLLTTINSQTTTQTNTNATAASVMTLASSSRNVAI</sequence>
<name>A0A4V4NGA0_9ASCO</name>
<comment type="caution">
    <text evidence="1">The sequence shown here is derived from an EMBL/GenBank/DDBJ whole genome shotgun (WGS) entry which is preliminary data.</text>
</comment>
<gene>
    <name evidence="1" type="ORF">CANINC_000268</name>
</gene>
<organism evidence="1 2">
    <name type="scientific">Pichia inconspicua</name>
    <dbReference type="NCBI Taxonomy" id="52247"/>
    <lineage>
        <taxon>Eukaryota</taxon>
        <taxon>Fungi</taxon>
        <taxon>Dikarya</taxon>
        <taxon>Ascomycota</taxon>
        <taxon>Saccharomycotina</taxon>
        <taxon>Pichiomycetes</taxon>
        <taxon>Pichiales</taxon>
        <taxon>Pichiaceae</taxon>
        <taxon>Pichia</taxon>
    </lineage>
</organism>
<dbReference type="Proteomes" id="UP000307173">
    <property type="component" value="Unassembled WGS sequence"/>
</dbReference>
<accession>A0A4V4NGA0</accession>
<proteinExistence type="predicted"/>
<dbReference type="OrthoDB" id="10679959at2759"/>
<protein>
    <submittedName>
        <fullName evidence="1">Uncharacterized protein</fullName>
    </submittedName>
</protein>
<evidence type="ECO:0000313" key="2">
    <source>
        <dbReference type="Proteomes" id="UP000307173"/>
    </source>
</evidence>
<evidence type="ECO:0000313" key="1">
    <source>
        <dbReference type="EMBL" id="TID31160.1"/>
    </source>
</evidence>
<reference evidence="1 2" key="1">
    <citation type="journal article" date="2019" name="Front. Genet.">
        <title>Whole-Genome Sequencing of the Opportunistic Yeast Pathogen Candida inconspicua Uncovers Its Hybrid Origin.</title>
        <authorList>
            <person name="Mixao V."/>
            <person name="Hansen A.P."/>
            <person name="Saus E."/>
            <person name="Boekhout T."/>
            <person name="Lass-Florl C."/>
            <person name="Gabaldon T."/>
        </authorList>
    </citation>
    <scope>NUCLEOTIDE SEQUENCE [LARGE SCALE GENOMIC DNA]</scope>
    <source>
        <strain evidence="1 2">CBS 180</strain>
    </source>
</reference>
<dbReference type="EMBL" id="SELW01000041">
    <property type="protein sequence ID" value="TID31160.1"/>
    <property type="molecule type" value="Genomic_DNA"/>
</dbReference>
<dbReference type="AlphaFoldDB" id="A0A4V4NGA0"/>
<keyword evidence="2" id="KW-1185">Reference proteome</keyword>